<dbReference type="Proteomes" id="UP001054252">
    <property type="component" value="Unassembled WGS sequence"/>
</dbReference>
<dbReference type="EMBL" id="BPVZ01000317">
    <property type="protein sequence ID" value="GKV49770.1"/>
    <property type="molecule type" value="Genomic_DNA"/>
</dbReference>
<accession>A0AAV5MJR5</accession>
<gene>
    <name evidence="1" type="ORF">SLEP1_g56502</name>
</gene>
<comment type="caution">
    <text evidence="1">The sequence shown here is derived from an EMBL/GenBank/DDBJ whole genome shotgun (WGS) entry which is preliminary data.</text>
</comment>
<reference evidence="1 2" key="1">
    <citation type="journal article" date="2021" name="Commun. Biol.">
        <title>The genome of Shorea leprosula (Dipterocarpaceae) highlights the ecological relevance of drought in aseasonal tropical rainforests.</title>
        <authorList>
            <person name="Ng K.K.S."/>
            <person name="Kobayashi M.J."/>
            <person name="Fawcett J.A."/>
            <person name="Hatakeyama M."/>
            <person name="Paape T."/>
            <person name="Ng C.H."/>
            <person name="Ang C.C."/>
            <person name="Tnah L.H."/>
            <person name="Lee C.T."/>
            <person name="Nishiyama T."/>
            <person name="Sese J."/>
            <person name="O'Brien M.J."/>
            <person name="Copetti D."/>
            <person name="Mohd Noor M.I."/>
            <person name="Ong R.C."/>
            <person name="Putra M."/>
            <person name="Sireger I.Z."/>
            <person name="Indrioko S."/>
            <person name="Kosugi Y."/>
            <person name="Izuno A."/>
            <person name="Isagi Y."/>
            <person name="Lee S.L."/>
            <person name="Shimizu K.K."/>
        </authorList>
    </citation>
    <scope>NUCLEOTIDE SEQUENCE [LARGE SCALE GENOMIC DNA]</scope>
    <source>
        <strain evidence="1">214</strain>
    </source>
</reference>
<evidence type="ECO:0000313" key="2">
    <source>
        <dbReference type="Proteomes" id="UP001054252"/>
    </source>
</evidence>
<name>A0AAV5MJR5_9ROSI</name>
<protein>
    <submittedName>
        <fullName evidence="1">Uncharacterized protein</fullName>
    </submittedName>
</protein>
<dbReference type="AlphaFoldDB" id="A0AAV5MJR5"/>
<evidence type="ECO:0000313" key="1">
    <source>
        <dbReference type="EMBL" id="GKV49770.1"/>
    </source>
</evidence>
<keyword evidence="2" id="KW-1185">Reference proteome</keyword>
<sequence length="55" mass="6152">MEKVLTNKGLRRFPIASISLLSFTIAKSRGASLERHEPRAALKIKSSGTSHFIWL</sequence>
<proteinExistence type="predicted"/>
<organism evidence="1 2">
    <name type="scientific">Rubroshorea leprosula</name>
    <dbReference type="NCBI Taxonomy" id="152421"/>
    <lineage>
        <taxon>Eukaryota</taxon>
        <taxon>Viridiplantae</taxon>
        <taxon>Streptophyta</taxon>
        <taxon>Embryophyta</taxon>
        <taxon>Tracheophyta</taxon>
        <taxon>Spermatophyta</taxon>
        <taxon>Magnoliopsida</taxon>
        <taxon>eudicotyledons</taxon>
        <taxon>Gunneridae</taxon>
        <taxon>Pentapetalae</taxon>
        <taxon>rosids</taxon>
        <taxon>malvids</taxon>
        <taxon>Malvales</taxon>
        <taxon>Dipterocarpaceae</taxon>
        <taxon>Rubroshorea</taxon>
    </lineage>
</organism>